<proteinExistence type="predicted"/>
<gene>
    <name evidence="1" type="ORF">CQ13_38375</name>
</gene>
<name>A0A0R3NIH3_9BRAD</name>
<evidence type="ECO:0000313" key="1">
    <source>
        <dbReference type="EMBL" id="KRR29622.1"/>
    </source>
</evidence>
<dbReference type="Proteomes" id="UP000052023">
    <property type="component" value="Unassembled WGS sequence"/>
</dbReference>
<protein>
    <submittedName>
        <fullName evidence="1">Uncharacterized protein</fullName>
    </submittedName>
</protein>
<dbReference type="AlphaFoldDB" id="A0A0R3NIH3"/>
<sequence length="128" mass="13424">MHQVDDVAGGGLFLWRDRLAGSPASGAAMVNVGATLDSGARRAGRTKMPALDLVGLRLASGLTLDQIRARLPGDIADHIGPLMQSTAGERILSALEIPADVRTRIGDILLGEIVCTGERTLLSPKMAR</sequence>
<dbReference type="EMBL" id="LLYA01000018">
    <property type="protein sequence ID" value="KRR29622.1"/>
    <property type="molecule type" value="Genomic_DNA"/>
</dbReference>
<reference evidence="1 2" key="1">
    <citation type="submission" date="2014-03" db="EMBL/GenBank/DDBJ databases">
        <title>Bradyrhizobium valentinum sp. nov., isolated from effective nodules of Lupinus mariae-josephae, a lupine endemic of basic-lime soils in Eastern Spain.</title>
        <authorList>
            <person name="Duran D."/>
            <person name="Rey L."/>
            <person name="Navarro A."/>
            <person name="Busquets A."/>
            <person name="Imperial J."/>
            <person name="Ruiz-Argueso T."/>
        </authorList>
    </citation>
    <scope>NUCLEOTIDE SEQUENCE [LARGE SCALE GENOMIC DNA]</scope>
    <source>
        <strain evidence="1 2">Ro19</strain>
    </source>
</reference>
<keyword evidence="2" id="KW-1185">Reference proteome</keyword>
<comment type="caution">
    <text evidence="1">The sequence shown here is derived from an EMBL/GenBank/DDBJ whole genome shotgun (WGS) entry which is preliminary data.</text>
</comment>
<organism evidence="1 2">
    <name type="scientific">Bradyrhizobium retamae</name>
    <dbReference type="NCBI Taxonomy" id="1300035"/>
    <lineage>
        <taxon>Bacteria</taxon>
        <taxon>Pseudomonadati</taxon>
        <taxon>Pseudomonadota</taxon>
        <taxon>Alphaproteobacteria</taxon>
        <taxon>Hyphomicrobiales</taxon>
        <taxon>Nitrobacteraceae</taxon>
        <taxon>Bradyrhizobium</taxon>
    </lineage>
</organism>
<evidence type="ECO:0000313" key="2">
    <source>
        <dbReference type="Proteomes" id="UP000052023"/>
    </source>
</evidence>
<accession>A0A0R3NIH3</accession>